<comment type="caution">
    <text evidence="1">The sequence shown here is derived from an EMBL/GenBank/DDBJ whole genome shotgun (WGS) entry which is preliminary data.</text>
</comment>
<proteinExistence type="predicted"/>
<evidence type="ECO:0000313" key="1">
    <source>
        <dbReference type="EMBL" id="KAK3713945.1"/>
    </source>
</evidence>
<keyword evidence="2" id="KW-1185">Reference proteome</keyword>
<dbReference type="Proteomes" id="UP001281147">
    <property type="component" value="Unassembled WGS sequence"/>
</dbReference>
<sequence length="396" mass="43323">MPTPIELNLFSLIPTLSYLPDELTALASSLLAQSRNKAASLKPEEEIGRTYACCHIACQRLGHKLALEIAKPAPPVKPRVYAKLHAYLNTVLKTTATPKKGTPNTKLTESKLEKDGAPRATSKAGGSATAAPATAPTSRKRKRQEVGDAVVEAPRHLCKEFDTPAASSHIFVGLSSVLKHPHGTSPGKKAKLSGSKATRERVNRIELAELPTVILTLFAAVINKIYGTETMEATMESHNWRREAANKCFEFLEANTAEVGIPVRDMEDIITDIHWSNDFFDLYWTEMEWWSNVPSMEDQVAGTAAVDGDEGVEDVDMEETLSTTPVKAPSKTPLRRKEKHASAPDGYDSPGPAGLLPGLGTMFQPAVDWLSEERRAEYARWKKGILREAAMVEARG</sequence>
<gene>
    <name evidence="1" type="ORF">LTR37_008195</name>
</gene>
<reference evidence="1" key="1">
    <citation type="submission" date="2023-07" db="EMBL/GenBank/DDBJ databases">
        <title>Black Yeasts Isolated from many extreme environments.</title>
        <authorList>
            <person name="Coleine C."/>
            <person name="Stajich J.E."/>
            <person name="Selbmann L."/>
        </authorList>
    </citation>
    <scope>NUCLEOTIDE SEQUENCE</scope>
    <source>
        <strain evidence="1">CCFEE 5714</strain>
    </source>
</reference>
<accession>A0ACC3NEB0</accession>
<protein>
    <submittedName>
        <fullName evidence="1">Uncharacterized protein</fullName>
    </submittedName>
</protein>
<evidence type="ECO:0000313" key="2">
    <source>
        <dbReference type="Proteomes" id="UP001281147"/>
    </source>
</evidence>
<dbReference type="EMBL" id="JAUTXU010000059">
    <property type="protein sequence ID" value="KAK3713945.1"/>
    <property type="molecule type" value="Genomic_DNA"/>
</dbReference>
<name>A0ACC3NEB0_9PEZI</name>
<organism evidence="1 2">
    <name type="scientific">Vermiconidia calcicola</name>
    <dbReference type="NCBI Taxonomy" id="1690605"/>
    <lineage>
        <taxon>Eukaryota</taxon>
        <taxon>Fungi</taxon>
        <taxon>Dikarya</taxon>
        <taxon>Ascomycota</taxon>
        <taxon>Pezizomycotina</taxon>
        <taxon>Dothideomycetes</taxon>
        <taxon>Dothideomycetidae</taxon>
        <taxon>Mycosphaerellales</taxon>
        <taxon>Extremaceae</taxon>
        <taxon>Vermiconidia</taxon>
    </lineage>
</organism>